<proteinExistence type="predicted"/>
<dbReference type="AlphaFoldDB" id="A0A8S1PUI1"/>
<reference evidence="1" key="1">
    <citation type="submission" date="2021-01" db="EMBL/GenBank/DDBJ databases">
        <authorList>
            <consortium name="Genoscope - CEA"/>
            <person name="William W."/>
        </authorList>
    </citation>
    <scope>NUCLEOTIDE SEQUENCE</scope>
</reference>
<keyword evidence="2" id="KW-1185">Reference proteome</keyword>
<comment type="caution">
    <text evidence="1">The sequence shown here is derived from an EMBL/GenBank/DDBJ whole genome shotgun (WGS) entry which is preliminary data.</text>
</comment>
<gene>
    <name evidence="1" type="ORF">PSON_ATCC_30995.1.T0860109</name>
</gene>
<evidence type="ECO:0000313" key="2">
    <source>
        <dbReference type="Proteomes" id="UP000692954"/>
    </source>
</evidence>
<accession>A0A8S1PUI1</accession>
<dbReference type="Proteomes" id="UP000692954">
    <property type="component" value="Unassembled WGS sequence"/>
</dbReference>
<sequence length="125" mass="15125">MQKYGKRFKGIIIPVPKIKGELILIQQDVKLPDYCKFSLINNMETFKRMNRSNQEIKKTCLLFNMKGQFPSEKLKIFMENIKRQIKNYYFLLMVLVGNYEQQVLNTYEVERILQMWLTELDDYKL</sequence>
<dbReference type="EMBL" id="CAJJDN010000086">
    <property type="protein sequence ID" value="CAD8106243.1"/>
    <property type="molecule type" value="Genomic_DNA"/>
</dbReference>
<evidence type="ECO:0000313" key="1">
    <source>
        <dbReference type="EMBL" id="CAD8106243.1"/>
    </source>
</evidence>
<name>A0A8S1PUI1_9CILI</name>
<protein>
    <submittedName>
        <fullName evidence="1">Uncharacterized protein</fullName>
    </submittedName>
</protein>
<organism evidence="1 2">
    <name type="scientific">Paramecium sonneborni</name>
    <dbReference type="NCBI Taxonomy" id="65129"/>
    <lineage>
        <taxon>Eukaryota</taxon>
        <taxon>Sar</taxon>
        <taxon>Alveolata</taxon>
        <taxon>Ciliophora</taxon>
        <taxon>Intramacronucleata</taxon>
        <taxon>Oligohymenophorea</taxon>
        <taxon>Peniculida</taxon>
        <taxon>Parameciidae</taxon>
        <taxon>Paramecium</taxon>
    </lineage>
</organism>